<keyword evidence="4" id="KW-1133">Transmembrane helix</keyword>
<dbReference type="InterPro" id="IPR000859">
    <property type="entry name" value="CUB_dom"/>
</dbReference>
<dbReference type="PANTHER" id="PTHR46806">
    <property type="entry name" value="F5/8 TYPE C DOMAIN-CONTAINING PROTEIN"/>
    <property type="match status" value="1"/>
</dbReference>
<comment type="caution">
    <text evidence="11">The sequence shown here is derived from an EMBL/GenBank/DDBJ whole genome shotgun (WGS) entry which is preliminary data.</text>
</comment>
<evidence type="ECO:0000259" key="10">
    <source>
        <dbReference type="PROSITE" id="PS50820"/>
    </source>
</evidence>
<name>A0A7L0M2L7_9PSIT</name>
<dbReference type="SUPFAM" id="SSF49785">
    <property type="entry name" value="Galactose-binding domain-like"/>
    <property type="match status" value="1"/>
</dbReference>
<keyword evidence="5" id="KW-0472">Membrane</keyword>
<evidence type="ECO:0000256" key="4">
    <source>
        <dbReference type="ARBA" id="ARBA00022989"/>
    </source>
</evidence>
<comment type="caution">
    <text evidence="7">Lacks conserved residue(s) required for the propagation of feature annotation.</text>
</comment>
<dbReference type="SUPFAM" id="SSF69848">
    <property type="entry name" value="LCCL domain"/>
    <property type="match status" value="1"/>
</dbReference>
<evidence type="ECO:0000256" key="1">
    <source>
        <dbReference type="ARBA" id="ARBA00004479"/>
    </source>
</evidence>
<sequence>GDGCGHTLLTPQSGTLSSRNYPGTYPNHTTCRWRLRTPPGTFLLLTFGDVDLEPSERCASSSLLLTDPQAGISYGPYCRNAVPATPLLVTNSSTVTVLFNSTSHRSGRGLLLSYATTQHPGRGERPPETPLALSPLIPMCFSVYCPAGCKDIDGDIWGNPSQGYRDTSVLCKAAVHAGVIADEQGGQVTLAREKGITLYESAFANGLHSKRGSLSEKRLLFHKALVPPRLPSCHVPLPACADVLEVAAFNASSWWHEVDALGQDRAWGAQRAALSTTGHSWAAEPGSDAAWLELDLGTRRNITGIITKGSSGQHDYYVKSYCVSSSRDGKNWRPYRGSSGQEDKVFEGNTDSHGEVSNAFIPPIVGRYVR</sequence>
<feature type="non-terminal residue" evidence="11">
    <location>
        <position position="370"/>
    </location>
</feature>
<dbReference type="Proteomes" id="UP000531168">
    <property type="component" value="Unassembled WGS sequence"/>
</dbReference>
<dbReference type="CDD" id="cd00041">
    <property type="entry name" value="CUB"/>
    <property type="match status" value="1"/>
</dbReference>
<evidence type="ECO:0000256" key="6">
    <source>
        <dbReference type="ARBA" id="ARBA00023157"/>
    </source>
</evidence>
<dbReference type="PROSITE" id="PS01285">
    <property type="entry name" value="FA58C_1"/>
    <property type="match status" value="1"/>
</dbReference>
<dbReference type="Gene3D" id="2.60.120.290">
    <property type="entry name" value="Spermadhesin, CUB domain"/>
    <property type="match status" value="1"/>
</dbReference>
<dbReference type="Pfam" id="PF03815">
    <property type="entry name" value="LCCL"/>
    <property type="match status" value="1"/>
</dbReference>
<evidence type="ECO:0000313" key="11">
    <source>
        <dbReference type="EMBL" id="NXK75250.1"/>
    </source>
</evidence>
<feature type="non-terminal residue" evidence="11">
    <location>
        <position position="1"/>
    </location>
</feature>
<keyword evidence="6 7" id="KW-1015">Disulfide bond</keyword>
<proteinExistence type="predicted"/>
<dbReference type="Pfam" id="PF00754">
    <property type="entry name" value="F5_F8_type_C"/>
    <property type="match status" value="1"/>
</dbReference>
<dbReference type="AlphaFoldDB" id="A0A7L0M2L7"/>
<keyword evidence="3" id="KW-0812">Transmembrane</keyword>
<evidence type="ECO:0000256" key="7">
    <source>
        <dbReference type="PROSITE-ProRule" id="PRU00059"/>
    </source>
</evidence>
<dbReference type="Pfam" id="PF00431">
    <property type="entry name" value="CUB"/>
    <property type="match status" value="1"/>
</dbReference>
<evidence type="ECO:0000256" key="3">
    <source>
        <dbReference type="ARBA" id="ARBA00022692"/>
    </source>
</evidence>
<organism evidence="11 12">
    <name type="scientific">Amazona guildingii</name>
    <dbReference type="NCBI Taxonomy" id="175529"/>
    <lineage>
        <taxon>Eukaryota</taxon>
        <taxon>Metazoa</taxon>
        <taxon>Chordata</taxon>
        <taxon>Craniata</taxon>
        <taxon>Vertebrata</taxon>
        <taxon>Euteleostomi</taxon>
        <taxon>Archelosauria</taxon>
        <taxon>Archosauria</taxon>
        <taxon>Dinosauria</taxon>
        <taxon>Saurischia</taxon>
        <taxon>Theropoda</taxon>
        <taxon>Coelurosauria</taxon>
        <taxon>Aves</taxon>
        <taxon>Neognathae</taxon>
        <taxon>Neoaves</taxon>
        <taxon>Telluraves</taxon>
        <taxon>Australaves</taxon>
        <taxon>Psittaciformes</taxon>
        <taxon>Psittacidae</taxon>
        <taxon>Amazona</taxon>
    </lineage>
</organism>
<keyword evidence="2" id="KW-0597">Phosphoprotein</keyword>
<feature type="disulfide bond" evidence="7">
    <location>
        <begin position="4"/>
        <end position="31"/>
    </location>
</feature>
<feature type="domain" description="LCCL" evidence="10">
    <location>
        <begin position="143"/>
        <end position="219"/>
    </location>
</feature>
<dbReference type="PROSITE" id="PS50820">
    <property type="entry name" value="LCCL"/>
    <property type="match status" value="1"/>
</dbReference>
<dbReference type="PROSITE" id="PS50022">
    <property type="entry name" value="FA58C_3"/>
    <property type="match status" value="1"/>
</dbReference>
<dbReference type="GO" id="GO:0005886">
    <property type="term" value="C:plasma membrane"/>
    <property type="evidence" value="ECO:0007669"/>
    <property type="project" value="TreeGrafter"/>
</dbReference>
<reference evidence="11 12" key="1">
    <citation type="submission" date="2019-09" db="EMBL/GenBank/DDBJ databases">
        <title>Bird 10,000 Genomes (B10K) Project - Family phase.</title>
        <authorList>
            <person name="Zhang G."/>
        </authorList>
    </citation>
    <scope>NUCLEOTIDE SEQUENCE [LARGE SCALE GENOMIC DNA]</scope>
    <source>
        <strain evidence="11">B10K-DU-001-46</strain>
        <tissue evidence="11">Muscle</tissue>
    </source>
</reference>
<dbReference type="SMART" id="SM00603">
    <property type="entry name" value="LCCL"/>
    <property type="match status" value="1"/>
</dbReference>
<dbReference type="Gene3D" id="2.60.120.260">
    <property type="entry name" value="Galactose-binding domain-like"/>
    <property type="match status" value="1"/>
</dbReference>
<evidence type="ECO:0000256" key="2">
    <source>
        <dbReference type="ARBA" id="ARBA00022553"/>
    </source>
</evidence>
<dbReference type="InterPro" id="IPR004043">
    <property type="entry name" value="LCCL"/>
</dbReference>
<dbReference type="SUPFAM" id="SSF49854">
    <property type="entry name" value="Spermadhesin, CUB domain"/>
    <property type="match status" value="1"/>
</dbReference>
<dbReference type="InterPro" id="IPR050633">
    <property type="entry name" value="Neuropilin_MCO_CoagFactor"/>
</dbReference>
<evidence type="ECO:0000256" key="5">
    <source>
        <dbReference type="ARBA" id="ARBA00023136"/>
    </source>
</evidence>
<dbReference type="InterPro" id="IPR036609">
    <property type="entry name" value="LCCL_sf"/>
</dbReference>
<dbReference type="Gene3D" id="2.170.130.20">
    <property type="entry name" value="LCCL-like domain"/>
    <property type="match status" value="1"/>
</dbReference>
<dbReference type="InterPro" id="IPR000421">
    <property type="entry name" value="FA58C"/>
</dbReference>
<dbReference type="GO" id="GO:0038023">
    <property type="term" value="F:signaling receptor activity"/>
    <property type="evidence" value="ECO:0007669"/>
    <property type="project" value="TreeGrafter"/>
</dbReference>
<dbReference type="PROSITE" id="PS01180">
    <property type="entry name" value="CUB"/>
    <property type="match status" value="1"/>
</dbReference>
<keyword evidence="12" id="KW-1185">Reference proteome</keyword>
<accession>A0A7L0M2L7</accession>
<evidence type="ECO:0000313" key="12">
    <source>
        <dbReference type="Proteomes" id="UP000531168"/>
    </source>
</evidence>
<dbReference type="InterPro" id="IPR008979">
    <property type="entry name" value="Galactose-bd-like_sf"/>
</dbReference>
<dbReference type="EMBL" id="VXAR01004473">
    <property type="protein sequence ID" value="NXK75250.1"/>
    <property type="molecule type" value="Genomic_DNA"/>
</dbReference>
<dbReference type="PANTHER" id="PTHR46806:SF6">
    <property type="entry name" value="DISCOIDIN, CUB AND LCCL DOMAIN CONTAINING 1"/>
    <property type="match status" value="1"/>
</dbReference>
<evidence type="ECO:0000259" key="9">
    <source>
        <dbReference type="PROSITE" id="PS50022"/>
    </source>
</evidence>
<comment type="subcellular location">
    <subcellularLocation>
        <location evidence="1">Membrane</location>
        <topology evidence="1">Single-pass type I membrane protein</topology>
    </subcellularLocation>
</comment>
<gene>
    <name evidence="11" type="primary">Dcbld1_0</name>
    <name evidence="11" type="ORF">AMAGUI_R09034</name>
</gene>
<dbReference type="SMART" id="SM00042">
    <property type="entry name" value="CUB"/>
    <property type="match status" value="1"/>
</dbReference>
<feature type="domain" description="F5/8 type C" evidence="9">
    <location>
        <begin position="233"/>
        <end position="370"/>
    </location>
</feature>
<dbReference type="InterPro" id="IPR035914">
    <property type="entry name" value="Sperma_CUB_dom_sf"/>
</dbReference>
<feature type="domain" description="CUB" evidence="8">
    <location>
        <begin position="4"/>
        <end position="117"/>
    </location>
</feature>
<evidence type="ECO:0000259" key="8">
    <source>
        <dbReference type="PROSITE" id="PS01180"/>
    </source>
</evidence>
<dbReference type="CDD" id="cd00057">
    <property type="entry name" value="FA58C"/>
    <property type="match status" value="1"/>
</dbReference>
<protein>
    <submittedName>
        <fullName evidence="11">DCBD1 protein</fullName>
    </submittedName>
</protein>